<accession>A0A4U1BYW6</accession>
<name>A0A4U1BYW6_9SPHI</name>
<organism evidence="8 9">
    <name type="scientific">Pedobacter cryotolerans</name>
    <dbReference type="NCBI Taxonomy" id="2571270"/>
    <lineage>
        <taxon>Bacteria</taxon>
        <taxon>Pseudomonadati</taxon>
        <taxon>Bacteroidota</taxon>
        <taxon>Sphingobacteriia</taxon>
        <taxon>Sphingobacteriales</taxon>
        <taxon>Sphingobacteriaceae</taxon>
        <taxon>Pedobacter</taxon>
    </lineage>
</organism>
<evidence type="ECO:0000256" key="6">
    <source>
        <dbReference type="ARBA" id="ARBA00049244"/>
    </source>
</evidence>
<evidence type="ECO:0000256" key="3">
    <source>
        <dbReference type="ARBA" id="ARBA00022695"/>
    </source>
</evidence>
<dbReference type="InterPro" id="IPR011708">
    <property type="entry name" value="DNA_pol3_alpha_NTPase_dom"/>
</dbReference>
<dbReference type="GO" id="GO:0003887">
    <property type="term" value="F:DNA-directed DNA polymerase activity"/>
    <property type="evidence" value="ECO:0007669"/>
    <property type="project" value="UniProtKB-KW"/>
</dbReference>
<dbReference type="Pfam" id="PF14579">
    <property type="entry name" value="HHH_6"/>
    <property type="match status" value="1"/>
</dbReference>
<dbReference type="GO" id="GO:0008408">
    <property type="term" value="F:3'-5' exonuclease activity"/>
    <property type="evidence" value="ECO:0007669"/>
    <property type="project" value="InterPro"/>
</dbReference>
<sequence>MFLNVHSQYSLRYGTMNIETLIAEARAKNIHQFVLTDINNSTGCMEFIRLCRKEGLDAKDEAGNITKSAYPIKPIIGIEFKRAHQLLYIGIAKNKEGMKELNDFLTYYNLNQLPLPNQPSEFKNAFIVFPFGNKKELNDNEYLGITANEINKIVGKSIEKIRHKLVVLQSVTVKNKLEHRLHKYLRAIDLSTVLGKLQDADCCHEEEIFTAEDELKQKFENYEFIVENTQQLLASCCMDEYTFGKKNKKTFTGNVKDDLSLLTKLAIEGVTYRYGKNNKEAIARVKKELKVIAELDFCAYFLITWDVITYAMGKGYYHVGRGSGANSIVAYCLKITDVDPISLDLYFERFLNHKRTSPPDFDIDFSWDEREDVQDYIFKRYQSSNTALLGTMSTFKDRAIIREIGKVMGLPKAEIDDFSDPTKDRLHADNVVFNKLLYINTMMKGMPNQRSIHAGGILISEEPITYYTALDLPPKGMPTVQWDMYEAELIGLDKYDILSQRGIGHIKEAVRLVRKNKKERVDIHDFKSFRYDPKLNAQLSAGTPIGCFYIESPAMRQLLKKLSCEDYLTLVAASSIIRPGVASSGMMKTYIQSYHDPENVKYLHPVMKEQLEETFGVMVYQEDVIRICHHYAGLDMADADILRRGMSGKYRSKIEFDKLVQRFFDKAKEKGRDETVTKEVWRQVSSFAGYSFSKAHSASFAVESYQSLYLKTYYPMEFMVAVLNNYGGFYQRWVYVHALQQTGAKVNLPCVNHSDNVVNIDGEEVYLGFVGIQGLENRLIEIIPQERRDNGKYTNLEDLIKRTQLTLEQAIILIRIGALRFTGKSKKELLWEVHNYLGSKTKAIADKELFHSPSKTYNLPELVNSEIEDAYQELELLGFPLTLGMFDLLKTDYRGDILAKNLEQHEGKVVKMLGNFVCDKTVHTIKNTKMWFGTFIDIEGNFFDTTHFPNSSPIYPFRGKGCYLILGKVVLDFGVPSIEVIKFAKLPIKDNPVLITDSKPLKQKLNKSN</sequence>
<dbReference type="PANTHER" id="PTHR32294">
    <property type="entry name" value="DNA POLYMERASE III SUBUNIT ALPHA"/>
    <property type="match status" value="1"/>
</dbReference>
<dbReference type="OrthoDB" id="9803237at2"/>
<dbReference type="EMBL" id="SWBO01000008">
    <property type="protein sequence ID" value="TKB98408.1"/>
    <property type="molecule type" value="Genomic_DNA"/>
</dbReference>
<comment type="caution">
    <text evidence="8">The sequence shown here is derived from an EMBL/GenBank/DDBJ whole genome shotgun (WGS) entry which is preliminary data.</text>
</comment>
<keyword evidence="3" id="KW-0548">Nucleotidyltransferase</keyword>
<evidence type="ECO:0000256" key="1">
    <source>
        <dbReference type="ARBA" id="ARBA00012417"/>
    </source>
</evidence>
<evidence type="ECO:0000313" key="8">
    <source>
        <dbReference type="EMBL" id="TKB98408.1"/>
    </source>
</evidence>
<dbReference type="Pfam" id="PF17657">
    <property type="entry name" value="DNA_pol3_finger"/>
    <property type="match status" value="1"/>
</dbReference>
<dbReference type="RefSeq" id="WP_136877687.1">
    <property type="nucleotide sequence ID" value="NZ_SWBO01000008.1"/>
</dbReference>
<reference evidence="8 9" key="1">
    <citation type="submission" date="2019-04" db="EMBL/GenBank/DDBJ databases">
        <title>Pedobacter sp. AR-2-6 sp. nov., isolated from Arctic soil.</title>
        <authorList>
            <person name="Dahal R.H."/>
            <person name="Kim D.-U."/>
        </authorList>
    </citation>
    <scope>NUCLEOTIDE SEQUENCE [LARGE SCALE GENOMIC DNA]</scope>
    <source>
        <strain evidence="8 9">AR-2-6</strain>
    </source>
</reference>
<dbReference type="InterPro" id="IPR029460">
    <property type="entry name" value="DNAPol_HHH"/>
</dbReference>
<evidence type="ECO:0000256" key="4">
    <source>
        <dbReference type="ARBA" id="ARBA00022705"/>
    </source>
</evidence>
<proteinExistence type="predicted"/>
<keyword evidence="9" id="KW-1185">Reference proteome</keyword>
<dbReference type="InterPro" id="IPR016195">
    <property type="entry name" value="Pol/histidinol_Pase-like"/>
</dbReference>
<comment type="catalytic activity">
    <reaction evidence="6">
        <text>DNA(n) + a 2'-deoxyribonucleoside 5'-triphosphate = DNA(n+1) + diphosphate</text>
        <dbReference type="Rhea" id="RHEA:22508"/>
        <dbReference type="Rhea" id="RHEA-COMP:17339"/>
        <dbReference type="Rhea" id="RHEA-COMP:17340"/>
        <dbReference type="ChEBI" id="CHEBI:33019"/>
        <dbReference type="ChEBI" id="CHEBI:61560"/>
        <dbReference type="ChEBI" id="CHEBI:173112"/>
        <dbReference type="EC" id="2.7.7.7"/>
    </reaction>
</comment>
<evidence type="ECO:0000259" key="7">
    <source>
        <dbReference type="SMART" id="SM00481"/>
    </source>
</evidence>
<dbReference type="SUPFAM" id="SSF89550">
    <property type="entry name" value="PHP domain-like"/>
    <property type="match status" value="1"/>
</dbReference>
<dbReference type="Pfam" id="PF02811">
    <property type="entry name" value="PHP"/>
    <property type="match status" value="1"/>
</dbReference>
<keyword evidence="5" id="KW-0239">DNA-directed DNA polymerase</keyword>
<dbReference type="InterPro" id="IPR004013">
    <property type="entry name" value="PHP_dom"/>
</dbReference>
<dbReference type="SMART" id="SM00481">
    <property type="entry name" value="POLIIIAc"/>
    <property type="match status" value="1"/>
</dbReference>
<keyword evidence="2" id="KW-0808">Transferase</keyword>
<feature type="domain" description="Polymerase/histidinol phosphatase N-terminal" evidence="7">
    <location>
        <begin position="1"/>
        <end position="84"/>
    </location>
</feature>
<evidence type="ECO:0000256" key="2">
    <source>
        <dbReference type="ARBA" id="ARBA00022679"/>
    </source>
</evidence>
<evidence type="ECO:0000256" key="5">
    <source>
        <dbReference type="ARBA" id="ARBA00022932"/>
    </source>
</evidence>
<keyword evidence="4" id="KW-0235">DNA replication</keyword>
<protein>
    <recommendedName>
        <fullName evidence="1">DNA-directed DNA polymerase</fullName>
        <ecNumber evidence="1">2.7.7.7</ecNumber>
    </recommendedName>
</protein>
<dbReference type="AlphaFoldDB" id="A0A4U1BYW6"/>
<evidence type="ECO:0000313" key="9">
    <source>
        <dbReference type="Proteomes" id="UP000310477"/>
    </source>
</evidence>
<dbReference type="Proteomes" id="UP000310477">
    <property type="component" value="Unassembled WGS sequence"/>
</dbReference>
<dbReference type="InterPro" id="IPR040982">
    <property type="entry name" value="DNA_pol3_finger"/>
</dbReference>
<dbReference type="NCBIfam" id="TIGR00594">
    <property type="entry name" value="polc"/>
    <property type="match status" value="1"/>
</dbReference>
<dbReference type="Gene3D" id="3.20.20.140">
    <property type="entry name" value="Metal-dependent hydrolases"/>
    <property type="match status" value="1"/>
</dbReference>
<dbReference type="GO" id="GO:0006260">
    <property type="term" value="P:DNA replication"/>
    <property type="evidence" value="ECO:0007669"/>
    <property type="project" value="UniProtKB-KW"/>
</dbReference>
<dbReference type="EC" id="2.7.7.7" evidence="1"/>
<dbReference type="Gene3D" id="1.10.150.870">
    <property type="match status" value="1"/>
</dbReference>
<dbReference type="Pfam" id="PF07733">
    <property type="entry name" value="DNA_pol3_alpha"/>
    <property type="match status" value="1"/>
</dbReference>
<gene>
    <name evidence="8" type="ORF">FA045_13900</name>
</gene>
<dbReference type="InterPro" id="IPR004805">
    <property type="entry name" value="DnaE2/DnaE/PolC"/>
</dbReference>
<dbReference type="InterPro" id="IPR003141">
    <property type="entry name" value="Pol/His_phosphatase_N"/>
</dbReference>